<feature type="region of interest" description="Disordered" evidence="5">
    <location>
        <begin position="1"/>
        <end position="48"/>
    </location>
</feature>
<dbReference type="GO" id="GO:0046872">
    <property type="term" value="F:metal ion binding"/>
    <property type="evidence" value="ECO:0007669"/>
    <property type="project" value="UniProtKB-KW"/>
</dbReference>
<dbReference type="AlphaFoldDB" id="A0A7K5CLP3"/>
<gene>
    <name evidence="7" type="primary">Gprin3</name>
    <name evidence="7" type="ORF">MOTALB_R11050</name>
</gene>
<feature type="compositionally biased region" description="Polar residues" evidence="5">
    <location>
        <begin position="140"/>
        <end position="161"/>
    </location>
</feature>
<evidence type="ECO:0000259" key="6">
    <source>
        <dbReference type="PROSITE" id="PS51007"/>
    </source>
</evidence>
<feature type="compositionally biased region" description="Polar residues" evidence="5">
    <location>
        <begin position="607"/>
        <end position="620"/>
    </location>
</feature>
<keyword evidence="3 4" id="KW-0408">Iron</keyword>
<protein>
    <submittedName>
        <fullName evidence="7">GRIN3 protein</fullName>
    </submittedName>
</protein>
<dbReference type="Pfam" id="PF15235">
    <property type="entry name" value="GRIN_C"/>
    <property type="match status" value="1"/>
</dbReference>
<feature type="compositionally biased region" description="Basic and acidic residues" evidence="5">
    <location>
        <begin position="596"/>
        <end position="605"/>
    </location>
</feature>
<feature type="region of interest" description="Disordered" evidence="5">
    <location>
        <begin position="131"/>
        <end position="318"/>
    </location>
</feature>
<dbReference type="Proteomes" id="UP000532252">
    <property type="component" value="Unassembled WGS sequence"/>
</dbReference>
<sequence length="790" mass="82117">MGTVPDPLRSAKLSLVSTSAEEEHLGDLQPAKHQPQPPSGERTSNGFPCAPSSSAGVCFFNLTCTGAASTQSCEQCHTDDDSQQEAFSPSLASTSAEGHPADVKPAGCSQPAGIQAPAVPALAAAGALSVGQGPEMMPAPQSSRQFVQGSQAKTSSLTQIDDSALKPQGTDDQPALEVLNYSSPGDPVGVNQFCHTSQANLLQRGEKDREAEKNGSAVCQSALAAGQTEADLGRDSQTSLEAKGGTADTPQLRPADKTEVVQSSEAPAQSGHGSPHPVHNLGPTPGSPNPTQLSKFRETGTMTAQQESSPFTQEAVSRTWRDAEVQAVATVESKSASTSPSIFAAFLKENPPPEEKEELHIIYQGGMGLSQAALIDSLSSQQKSPCSPGITSKSTVVAVTASAQTQPGVPSDMASPESADNVKPVLPCSPAAVTSQGTSVGNAEMSRAAHDVKDAAQLPKDAPVPPKPIPAEQLGVDSSNQTPSQCGTGTGEPSTTSTDAVPGTQNNVVQDLIPRAGSSRSPLLSGKDTEAKQKEVLGSSEQKPVQSKCGSQGQASPNQSVVKSKEENLVVLDSKGGLNVSSQPAAVRAKACPQEAGEKDSRGHGDSGQSQVAGGQNLQAGLTPELSVSPASLAPPMAASAAPQQQALQARQSGHDLHTAVIPASSQAVPNLGENKKHSTPAMEAKVQVKQSKHVRDVVWDEQGMTWEVYGASLDPESLGIAIQNHLQRQIREHEKLIRAQNSQTRKSISSDTSSNKKLKGRQHNVFQSMLQNFRRPNCCVRPAPSSVLD</sequence>
<feature type="region of interest" description="Disordered" evidence="5">
    <location>
        <begin position="739"/>
        <end position="762"/>
    </location>
</feature>
<feature type="compositionally biased region" description="Low complexity" evidence="5">
    <location>
        <begin position="624"/>
        <end position="652"/>
    </location>
</feature>
<comment type="function">
    <text evidence="1">May be involved in neurite outgrowth.</text>
</comment>
<feature type="region of interest" description="Disordered" evidence="5">
    <location>
        <begin position="403"/>
        <end position="656"/>
    </location>
</feature>
<evidence type="ECO:0000256" key="4">
    <source>
        <dbReference type="PROSITE-ProRule" id="PRU00433"/>
    </source>
</evidence>
<dbReference type="GO" id="GO:0031175">
    <property type="term" value="P:neuron projection development"/>
    <property type="evidence" value="ECO:0007669"/>
    <property type="project" value="TreeGrafter"/>
</dbReference>
<feature type="compositionally biased region" description="Polar residues" evidence="5">
    <location>
        <begin position="539"/>
        <end position="562"/>
    </location>
</feature>
<dbReference type="InterPro" id="IPR026646">
    <property type="entry name" value="GPRIN2-like/GPRIN3"/>
</dbReference>
<organism evidence="7 8">
    <name type="scientific">Motacilla alba</name>
    <name type="common">White wagtail</name>
    <name type="synonym">Pied wagtail</name>
    <dbReference type="NCBI Taxonomy" id="45807"/>
    <lineage>
        <taxon>Eukaryota</taxon>
        <taxon>Metazoa</taxon>
        <taxon>Chordata</taxon>
        <taxon>Craniata</taxon>
        <taxon>Vertebrata</taxon>
        <taxon>Euteleostomi</taxon>
        <taxon>Archelosauria</taxon>
        <taxon>Archosauria</taxon>
        <taxon>Dinosauria</taxon>
        <taxon>Saurischia</taxon>
        <taxon>Theropoda</taxon>
        <taxon>Coelurosauria</taxon>
        <taxon>Aves</taxon>
        <taxon>Neognathae</taxon>
        <taxon>Neoaves</taxon>
        <taxon>Telluraves</taxon>
        <taxon>Australaves</taxon>
        <taxon>Passeriformes</taxon>
        <taxon>Passeroidea</taxon>
        <taxon>Motacillidae</taxon>
        <taxon>Motacilla</taxon>
    </lineage>
</organism>
<dbReference type="GO" id="GO:0005886">
    <property type="term" value="C:plasma membrane"/>
    <property type="evidence" value="ECO:0007669"/>
    <property type="project" value="TreeGrafter"/>
</dbReference>
<feature type="region of interest" description="Disordered" evidence="5">
    <location>
        <begin position="71"/>
        <end position="113"/>
    </location>
</feature>
<feature type="compositionally biased region" description="Polar residues" evidence="5">
    <location>
        <begin position="432"/>
        <end position="441"/>
    </location>
</feature>
<dbReference type="PROSITE" id="PS51007">
    <property type="entry name" value="CYTC"/>
    <property type="match status" value="1"/>
</dbReference>
<keyword evidence="8" id="KW-1185">Reference proteome</keyword>
<feature type="domain" description="Cytochrome c" evidence="6">
    <location>
        <begin position="51"/>
        <end position="186"/>
    </location>
</feature>
<dbReference type="InterPro" id="IPR009056">
    <property type="entry name" value="Cyt_c-like_dom"/>
</dbReference>
<dbReference type="GO" id="GO:0009055">
    <property type="term" value="F:electron transfer activity"/>
    <property type="evidence" value="ECO:0007669"/>
    <property type="project" value="InterPro"/>
</dbReference>
<keyword evidence="2 4" id="KW-0479">Metal-binding</keyword>
<reference evidence="7 8" key="1">
    <citation type="submission" date="2019-09" db="EMBL/GenBank/DDBJ databases">
        <title>Bird 10,000 Genomes (B10K) Project - Family phase.</title>
        <authorList>
            <person name="Zhang G."/>
        </authorList>
    </citation>
    <scope>NUCLEOTIDE SEQUENCE [LARGE SCALE GENOMIC DNA]</scope>
    <source>
        <strain evidence="7">B10K-DU-001-75</strain>
        <tissue evidence="7">Muscle</tissue>
    </source>
</reference>
<feature type="non-terminal residue" evidence="7">
    <location>
        <position position="790"/>
    </location>
</feature>
<comment type="caution">
    <text evidence="7">The sequence shown here is derived from an EMBL/GenBank/DDBJ whole genome shotgun (WGS) entry which is preliminary data.</text>
</comment>
<evidence type="ECO:0000313" key="8">
    <source>
        <dbReference type="Proteomes" id="UP000532252"/>
    </source>
</evidence>
<keyword evidence="4" id="KW-0349">Heme</keyword>
<feature type="compositionally biased region" description="Polar residues" evidence="5">
    <location>
        <begin position="84"/>
        <end position="96"/>
    </location>
</feature>
<dbReference type="InterPro" id="IPR032745">
    <property type="entry name" value="GRIN_C"/>
</dbReference>
<feature type="compositionally biased region" description="Polar residues" evidence="5">
    <location>
        <begin position="289"/>
        <end position="316"/>
    </location>
</feature>
<feature type="compositionally biased region" description="Polar residues" evidence="5">
    <location>
        <begin position="476"/>
        <end position="486"/>
    </location>
</feature>
<proteinExistence type="predicted"/>
<evidence type="ECO:0000256" key="2">
    <source>
        <dbReference type="ARBA" id="ARBA00022723"/>
    </source>
</evidence>
<feature type="compositionally biased region" description="Polar residues" evidence="5">
    <location>
        <begin position="740"/>
        <end position="756"/>
    </location>
</feature>
<dbReference type="EMBL" id="VXBE01012395">
    <property type="protein sequence ID" value="NWS09111.1"/>
    <property type="molecule type" value="Genomic_DNA"/>
</dbReference>
<dbReference type="PANTHER" id="PTHR15718">
    <property type="entry name" value="G PROTEIN-REGULATED INDUCER OF NEURITE OUTGROWTH C-TERMINAL DOMAIN-CONTAINING PROTEIN"/>
    <property type="match status" value="1"/>
</dbReference>
<feature type="compositionally biased region" description="Basic and acidic residues" evidence="5">
    <location>
        <begin position="204"/>
        <end position="213"/>
    </location>
</feature>
<feature type="non-terminal residue" evidence="7">
    <location>
        <position position="1"/>
    </location>
</feature>
<evidence type="ECO:0000256" key="1">
    <source>
        <dbReference type="ARBA" id="ARBA00002358"/>
    </source>
</evidence>
<evidence type="ECO:0000313" key="7">
    <source>
        <dbReference type="EMBL" id="NWS09111.1"/>
    </source>
</evidence>
<name>A0A7K5CLP3_MOTAL</name>
<evidence type="ECO:0000256" key="3">
    <source>
        <dbReference type="ARBA" id="ARBA00023004"/>
    </source>
</evidence>
<dbReference type="GO" id="GO:0020037">
    <property type="term" value="F:heme binding"/>
    <property type="evidence" value="ECO:0007669"/>
    <property type="project" value="InterPro"/>
</dbReference>
<evidence type="ECO:0000256" key="5">
    <source>
        <dbReference type="SAM" id="MobiDB-lite"/>
    </source>
</evidence>
<dbReference type="PANTHER" id="PTHR15718:SF6">
    <property type="entry name" value="G PROTEIN-REGULATED INDUCER OF NEURITE OUTGROWTH 3"/>
    <property type="match status" value="1"/>
</dbReference>
<accession>A0A7K5CLP3</accession>